<comment type="caution">
    <text evidence="1">The sequence shown here is derived from an EMBL/GenBank/DDBJ whole genome shotgun (WGS) entry which is preliminary data.</text>
</comment>
<evidence type="ECO:0000313" key="2">
    <source>
        <dbReference type="Proteomes" id="UP000269221"/>
    </source>
</evidence>
<organism evidence="1 2">
    <name type="scientific">Hirundo rustica rustica</name>
    <dbReference type="NCBI Taxonomy" id="333673"/>
    <lineage>
        <taxon>Eukaryota</taxon>
        <taxon>Metazoa</taxon>
        <taxon>Chordata</taxon>
        <taxon>Craniata</taxon>
        <taxon>Vertebrata</taxon>
        <taxon>Euteleostomi</taxon>
        <taxon>Archelosauria</taxon>
        <taxon>Archosauria</taxon>
        <taxon>Dinosauria</taxon>
        <taxon>Saurischia</taxon>
        <taxon>Theropoda</taxon>
        <taxon>Coelurosauria</taxon>
        <taxon>Aves</taxon>
        <taxon>Neognathae</taxon>
        <taxon>Neoaves</taxon>
        <taxon>Telluraves</taxon>
        <taxon>Australaves</taxon>
        <taxon>Passeriformes</taxon>
        <taxon>Sylvioidea</taxon>
        <taxon>Hirundinidae</taxon>
        <taxon>Hirundo</taxon>
    </lineage>
</organism>
<dbReference type="Proteomes" id="UP000269221">
    <property type="component" value="Unassembled WGS sequence"/>
</dbReference>
<sequence>MYSPDKGDLLLYMMATSASELMGEVKVGGNQSCSEYHCGFEFAFSKFEDDCKLSRAVGTPEGLDANQRDLDKLEE</sequence>
<dbReference type="AlphaFoldDB" id="A0A3M0JZZ4"/>
<gene>
    <name evidence="1" type="ORF">DUI87_18945</name>
</gene>
<evidence type="ECO:0000313" key="1">
    <source>
        <dbReference type="EMBL" id="RMC04500.1"/>
    </source>
</evidence>
<accession>A0A3M0JZZ4</accession>
<proteinExistence type="predicted"/>
<reference evidence="1 2" key="1">
    <citation type="submission" date="2018-07" db="EMBL/GenBank/DDBJ databases">
        <title>A high quality draft genome assembly of the barn swallow (H. rustica rustica).</title>
        <authorList>
            <person name="Formenti G."/>
            <person name="Chiara M."/>
            <person name="Poveda L."/>
            <person name="Francoijs K.-J."/>
            <person name="Bonisoli-Alquati A."/>
            <person name="Canova L."/>
            <person name="Gianfranceschi L."/>
            <person name="Horner D.S."/>
            <person name="Saino N."/>
        </authorList>
    </citation>
    <scope>NUCLEOTIDE SEQUENCE [LARGE SCALE GENOMIC DNA]</scope>
    <source>
        <strain evidence="1">Chelidonia</strain>
        <tissue evidence="1">Blood</tissue>
    </source>
</reference>
<name>A0A3M0JZZ4_HIRRU</name>
<protein>
    <submittedName>
        <fullName evidence="1">Uncharacterized protein</fullName>
    </submittedName>
</protein>
<keyword evidence="2" id="KW-1185">Reference proteome</keyword>
<dbReference type="EMBL" id="QRBI01000125">
    <property type="protein sequence ID" value="RMC04500.1"/>
    <property type="molecule type" value="Genomic_DNA"/>
</dbReference>